<reference evidence="1" key="1">
    <citation type="journal article" date="2015" name="J. Antimicrob. Chemother.">
        <title>Vancomycin-resistant Enterococcus faecium harbouring vanN in Canada: a case and complete sequence of pEfm12493 harbouring the vanN operon.</title>
        <authorList>
            <person name="Boyd D.A."/>
            <person name="Levesque S."/>
            <person name="Picard A.C."/>
            <person name="Golding G.R."/>
        </authorList>
    </citation>
    <scope>NUCLEOTIDE SEQUENCE</scope>
    <source>
        <strain evidence="1">N12-493</strain>
        <plasmid evidence="1">pEfm12493</plasmid>
    </source>
</reference>
<accession>A0A0D5MC61</accession>
<dbReference type="RefSeq" id="WP_172686613.1">
    <property type="nucleotide sequence ID" value="NZ_KP342511.1"/>
</dbReference>
<sequence length="465" mass="55650">MSSINLNHLFEDISNHFQQFSIEDNDELMGLFQIEKEYDYLTFICREGRIIDPKESKIISHLRRFKNYISKNKETISEIKFDGTTNLEYLVRVTYQRNRRLIEDDQGVLICAGEEYDSLKFTQLKFESIGRSIYFESRPFYIRYNDFQHLFLQDEPNRFTILERRGNKQIALSYERTLTFMDGSCESIFQKINPFIKEMMKEKDSLPFTWAEIIEAKNKYELLCKKYPTKRFTKKVNKYPLRYTYALMKIRTKVTSKQFRKIEAAIEQKTNDVFPSEVFGFVKKNSCEFVKVLLTSYVQTCILPSFATIILSDLIDMSFSLKKKLEFNFKTERGLSRQHNQIVEEYSLKQAKRLKTFKLKQHGKYKLLVKHLQNHPHFNLIKTNKELFMEGSTMHHCVYSYLGKIQRGGSIIWKYERQKHRYTVEIEKRKYGNYEVVQCYGKYDSLPDKQELDEIKKVVRAIPYK</sequence>
<dbReference type="InterPro" id="IPR025586">
    <property type="entry name" value="PcfJ"/>
</dbReference>
<dbReference type="AlphaFoldDB" id="A0A0D5MC61"/>
<dbReference type="EMBL" id="KP342511">
    <property type="protein sequence ID" value="AJY53532.1"/>
    <property type="molecule type" value="Genomic_DNA"/>
</dbReference>
<gene>
    <name evidence="1" type="ORF">pEfm12493_048</name>
</gene>
<dbReference type="Pfam" id="PF14284">
    <property type="entry name" value="PcfJ"/>
    <property type="match status" value="1"/>
</dbReference>
<proteinExistence type="predicted"/>
<geneLocation type="plasmid" evidence="1">
    <name>pEfm12493</name>
</geneLocation>
<evidence type="ECO:0008006" key="2">
    <source>
        <dbReference type="Google" id="ProtNLM"/>
    </source>
</evidence>
<protein>
    <recommendedName>
        <fullName evidence="2">PcfJ domain-containing protein</fullName>
    </recommendedName>
</protein>
<name>A0A0D5MC61_ENTFC</name>
<evidence type="ECO:0000313" key="1">
    <source>
        <dbReference type="EMBL" id="AJY53532.1"/>
    </source>
</evidence>
<organism evidence="1">
    <name type="scientific">Enterococcus faecium</name>
    <name type="common">Streptococcus faecium</name>
    <dbReference type="NCBI Taxonomy" id="1352"/>
    <lineage>
        <taxon>Bacteria</taxon>
        <taxon>Bacillati</taxon>
        <taxon>Bacillota</taxon>
        <taxon>Bacilli</taxon>
        <taxon>Lactobacillales</taxon>
        <taxon>Enterococcaceae</taxon>
        <taxon>Enterococcus</taxon>
    </lineage>
</organism>
<keyword evidence="1" id="KW-0614">Plasmid</keyword>